<keyword evidence="2" id="KW-1185">Reference proteome</keyword>
<evidence type="ECO:0000313" key="2">
    <source>
        <dbReference type="Proteomes" id="UP000605148"/>
    </source>
</evidence>
<dbReference type="Proteomes" id="UP000605148">
    <property type="component" value="Unassembled WGS sequence"/>
</dbReference>
<gene>
    <name evidence="1" type="ORF">GCM10011316_37910</name>
</gene>
<dbReference type="EMBL" id="BMFA01000017">
    <property type="protein sequence ID" value="GGB62397.1"/>
    <property type="molecule type" value="Genomic_DNA"/>
</dbReference>
<reference evidence="1" key="2">
    <citation type="submission" date="2020-09" db="EMBL/GenBank/DDBJ databases">
        <authorList>
            <person name="Sun Q."/>
            <person name="Zhou Y."/>
        </authorList>
    </citation>
    <scope>NUCLEOTIDE SEQUENCE</scope>
    <source>
        <strain evidence="1">CGMCC 1.12426</strain>
    </source>
</reference>
<evidence type="ECO:0000313" key="1">
    <source>
        <dbReference type="EMBL" id="GGB62397.1"/>
    </source>
</evidence>
<name>A0A916X2J6_9HYPH</name>
<proteinExistence type="predicted"/>
<accession>A0A916X2J6</accession>
<reference evidence="1" key="1">
    <citation type="journal article" date="2014" name="Int. J. Syst. Evol. Microbiol.">
        <title>Complete genome sequence of Corynebacterium casei LMG S-19264T (=DSM 44701T), isolated from a smear-ripened cheese.</title>
        <authorList>
            <consortium name="US DOE Joint Genome Institute (JGI-PGF)"/>
            <person name="Walter F."/>
            <person name="Albersmeier A."/>
            <person name="Kalinowski J."/>
            <person name="Ruckert C."/>
        </authorList>
    </citation>
    <scope>NUCLEOTIDE SEQUENCE</scope>
    <source>
        <strain evidence="1">CGMCC 1.12426</strain>
    </source>
</reference>
<comment type="caution">
    <text evidence="1">The sequence shown here is derived from an EMBL/GenBank/DDBJ whole genome shotgun (WGS) entry which is preliminary data.</text>
</comment>
<dbReference type="AlphaFoldDB" id="A0A916X2J6"/>
<protein>
    <submittedName>
        <fullName evidence="1">Uncharacterized protein</fullName>
    </submittedName>
</protein>
<organism evidence="1 2">
    <name type="scientific">Roseibium aquae</name>
    <dbReference type="NCBI Taxonomy" id="1323746"/>
    <lineage>
        <taxon>Bacteria</taxon>
        <taxon>Pseudomonadati</taxon>
        <taxon>Pseudomonadota</taxon>
        <taxon>Alphaproteobacteria</taxon>
        <taxon>Hyphomicrobiales</taxon>
        <taxon>Stappiaceae</taxon>
        <taxon>Roseibium</taxon>
    </lineage>
</organism>
<sequence length="73" mass="7698">MIGGLLATLAGPAFVLMALRVAITALGGSWSSGRPFAFPVSTKGKGWGQGLGAVPESRQPVRQSIILRHIWVR</sequence>